<evidence type="ECO:0000256" key="3">
    <source>
        <dbReference type="ARBA" id="ARBA00022448"/>
    </source>
</evidence>
<dbReference type="InParanoid" id="A0A1S3KEJ4"/>
<dbReference type="Proteomes" id="UP000085678">
    <property type="component" value="Unplaced"/>
</dbReference>
<dbReference type="PANTHER" id="PTHR21522">
    <property type="entry name" value="PROTON CHANNEL OTOP"/>
    <property type="match status" value="1"/>
</dbReference>
<keyword evidence="10" id="KW-0407">Ion channel</keyword>
<reference evidence="13" key="1">
    <citation type="submission" date="2025-08" db="UniProtKB">
        <authorList>
            <consortium name="RefSeq"/>
        </authorList>
    </citation>
    <scope>IDENTIFICATION</scope>
    <source>
        <tissue evidence="13">Gonads</tissue>
    </source>
</reference>
<dbReference type="GO" id="GO:0015252">
    <property type="term" value="F:proton channel activity"/>
    <property type="evidence" value="ECO:0007669"/>
    <property type="project" value="InterPro"/>
</dbReference>
<comment type="similarity">
    <text evidence="2">Belongs to the otopetrin family.</text>
</comment>
<feature type="transmembrane region" description="Helical" evidence="11">
    <location>
        <begin position="540"/>
        <end position="566"/>
    </location>
</feature>
<gene>
    <name evidence="13" type="primary">LOC106181265</name>
</gene>
<keyword evidence="7 11" id="KW-1133">Transmembrane helix</keyword>
<evidence type="ECO:0000256" key="11">
    <source>
        <dbReference type="SAM" id="Phobius"/>
    </source>
</evidence>
<protein>
    <submittedName>
        <fullName evidence="13">Otopetrin-1-like</fullName>
    </submittedName>
</protein>
<evidence type="ECO:0000256" key="5">
    <source>
        <dbReference type="ARBA" id="ARBA00022692"/>
    </source>
</evidence>
<feature type="transmembrane region" description="Helical" evidence="11">
    <location>
        <begin position="385"/>
        <end position="412"/>
    </location>
</feature>
<feature type="transmembrane region" description="Helical" evidence="11">
    <location>
        <begin position="54"/>
        <end position="74"/>
    </location>
</feature>
<keyword evidence="8" id="KW-0406">Ion transport</keyword>
<accession>A0A1S3KEJ4</accession>
<evidence type="ECO:0000313" key="13">
    <source>
        <dbReference type="RefSeq" id="XP_013421048.1"/>
    </source>
</evidence>
<keyword evidence="12" id="KW-1185">Reference proteome</keyword>
<evidence type="ECO:0000313" key="12">
    <source>
        <dbReference type="Proteomes" id="UP000085678"/>
    </source>
</evidence>
<keyword evidence="5 11" id="KW-0812">Transmembrane</keyword>
<feature type="transmembrane region" description="Helical" evidence="11">
    <location>
        <begin position="20"/>
        <end position="42"/>
    </location>
</feature>
<dbReference type="STRING" id="7574.A0A1S3KEJ4"/>
<evidence type="ECO:0000256" key="9">
    <source>
        <dbReference type="ARBA" id="ARBA00023136"/>
    </source>
</evidence>
<sequence length="575" mass="65061">MLVVTWDNSYRCERSSLFNILSGLYSIFVIILGAVLPIAEIFAQPVAINFFEAFYIYLYGVSIIFLIYVYAFLLQNATSEYTRKRAQQANNAHTAILEKSRKVSIDSSGSHHTGSFYLRLGAVGFGIGNMLLDGLRFGEFFEMDLSSPCSNILLAVRPMVHLVFTFVQLYFIFLNSKMCIHKYKVLARFGLMHMFATNICVWLRNLMKETLRELQHKAVNTSLTEYLSLQHFTPAHLRDATGVLKQGAAEVPNYNISTNMTTRNPPILTLLDCQRRDIMGNVVDQAAPYLYPCAVQYSLIGSAILYTIWRNIGKRTSPLSTFYSTIQNNWSPKNKVQTQRPVCDNQRQIVDCQGSTKGLFVGILLLVVTIISMIAFFVLVEKPSYQSIAVIVVHAAEITLHLITAVTVLAAFFRVQDLYFNIKKDIGLDETLLLISLTGVYIFSIFSIVAGYYNTTTYGGTLIVVTGTLQLLESSLLTIFVLNGLRRRSYKPSHEESKPGRELVTFLLVCNIAMWGVNIFQTRRAEVNPVQTDFYGNLLWVIISHISTPLNIFFRFHAAVCLANIWRNAYKVKVK</sequence>
<dbReference type="GO" id="GO:0005886">
    <property type="term" value="C:plasma membrane"/>
    <property type="evidence" value="ECO:0007669"/>
    <property type="project" value="UniProtKB-SubCell"/>
</dbReference>
<evidence type="ECO:0000256" key="10">
    <source>
        <dbReference type="ARBA" id="ARBA00023303"/>
    </source>
</evidence>
<dbReference type="AlphaFoldDB" id="A0A1S3KEJ4"/>
<dbReference type="RefSeq" id="XP_013421048.1">
    <property type="nucleotide sequence ID" value="XM_013565594.1"/>
</dbReference>
<evidence type="ECO:0000256" key="6">
    <source>
        <dbReference type="ARBA" id="ARBA00022781"/>
    </source>
</evidence>
<evidence type="ECO:0000256" key="4">
    <source>
        <dbReference type="ARBA" id="ARBA00022475"/>
    </source>
</evidence>
<dbReference type="InterPro" id="IPR004878">
    <property type="entry name" value="Otopetrin"/>
</dbReference>
<organism evidence="12 13">
    <name type="scientific">Lingula anatina</name>
    <name type="common">Brachiopod</name>
    <name type="synonym">Lingula unguis</name>
    <dbReference type="NCBI Taxonomy" id="7574"/>
    <lineage>
        <taxon>Eukaryota</taxon>
        <taxon>Metazoa</taxon>
        <taxon>Spiralia</taxon>
        <taxon>Lophotrochozoa</taxon>
        <taxon>Brachiopoda</taxon>
        <taxon>Linguliformea</taxon>
        <taxon>Lingulata</taxon>
        <taxon>Lingulida</taxon>
        <taxon>Linguloidea</taxon>
        <taxon>Lingulidae</taxon>
        <taxon>Lingula</taxon>
    </lineage>
</organism>
<keyword evidence="4" id="KW-1003">Cell membrane</keyword>
<dbReference type="KEGG" id="lak:106181265"/>
<dbReference type="Pfam" id="PF03189">
    <property type="entry name" value="Otopetrin"/>
    <property type="match status" value="1"/>
</dbReference>
<evidence type="ECO:0000256" key="7">
    <source>
        <dbReference type="ARBA" id="ARBA00022989"/>
    </source>
</evidence>
<keyword evidence="3" id="KW-0813">Transport</keyword>
<comment type="subcellular location">
    <subcellularLocation>
        <location evidence="1">Cell membrane</location>
        <topology evidence="1">Multi-pass membrane protein</topology>
    </subcellularLocation>
</comment>
<keyword evidence="6" id="KW-0375">Hydrogen ion transport</keyword>
<evidence type="ECO:0000256" key="1">
    <source>
        <dbReference type="ARBA" id="ARBA00004651"/>
    </source>
</evidence>
<keyword evidence="9 11" id="KW-0472">Membrane</keyword>
<feature type="transmembrane region" description="Helical" evidence="11">
    <location>
        <begin position="503"/>
        <end position="520"/>
    </location>
</feature>
<evidence type="ECO:0000256" key="8">
    <source>
        <dbReference type="ARBA" id="ARBA00023065"/>
    </source>
</evidence>
<feature type="transmembrane region" description="Helical" evidence="11">
    <location>
        <begin position="459"/>
        <end position="482"/>
    </location>
</feature>
<feature type="transmembrane region" description="Helical" evidence="11">
    <location>
        <begin position="432"/>
        <end position="453"/>
    </location>
</feature>
<name>A0A1S3KEJ4_LINAN</name>
<dbReference type="PANTHER" id="PTHR21522:SF32">
    <property type="entry name" value="OTOPETRIN-2"/>
    <property type="match status" value="1"/>
</dbReference>
<feature type="transmembrane region" description="Helical" evidence="11">
    <location>
        <begin position="358"/>
        <end position="379"/>
    </location>
</feature>
<feature type="transmembrane region" description="Helical" evidence="11">
    <location>
        <begin position="152"/>
        <end position="173"/>
    </location>
</feature>
<evidence type="ECO:0000256" key="2">
    <source>
        <dbReference type="ARBA" id="ARBA00006513"/>
    </source>
</evidence>
<feature type="transmembrane region" description="Helical" evidence="11">
    <location>
        <begin position="116"/>
        <end position="132"/>
    </location>
</feature>
<dbReference type="OrthoDB" id="6429739at2759"/>
<dbReference type="GeneID" id="106181265"/>
<proteinExistence type="inferred from homology"/>